<accession>A0A448ZKB9</accession>
<dbReference type="EMBL" id="CAACVS010000441">
    <property type="protein sequence ID" value="VEU42465.1"/>
    <property type="molecule type" value="Genomic_DNA"/>
</dbReference>
<dbReference type="InterPro" id="IPR001314">
    <property type="entry name" value="Peptidase_S1A"/>
</dbReference>
<evidence type="ECO:0000313" key="7">
    <source>
        <dbReference type="EMBL" id="VEU42465.1"/>
    </source>
</evidence>
<gene>
    <name evidence="7" type="ORF">PSNMU_V1.4_AUG-EV-PASAV3_0093010</name>
</gene>
<dbReference type="SMART" id="SM00020">
    <property type="entry name" value="Tryp_SPc"/>
    <property type="match status" value="1"/>
</dbReference>
<feature type="signal peptide" evidence="5">
    <location>
        <begin position="1"/>
        <end position="28"/>
    </location>
</feature>
<evidence type="ECO:0000259" key="6">
    <source>
        <dbReference type="PROSITE" id="PS50240"/>
    </source>
</evidence>
<dbReference type="CDD" id="cd00190">
    <property type="entry name" value="Tryp_SPc"/>
    <property type="match status" value="1"/>
</dbReference>
<feature type="chain" id="PRO_5019051948" description="Peptidase S1 domain-containing protein" evidence="5">
    <location>
        <begin position="29"/>
        <end position="560"/>
    </location>
</feature>
<dbReference type="Gene3D" id="2.40.10.10">
    <property type="entry name" value="Trypsin-like serine proteases"/>
    <property type="match status" value="1"/>
</dbReference>
<dbReference type="OrthoDB" id="44567at2759"/>
<dbReference type="Pfam" id="PF00089">
    <property type="entry name" value="Trypsin"/>
    <property type="match status" value="1"/>
</dbReference>
<dbReference type="PANTHER" id="PTHR24276:SF91">
    <property type="entry name" value="AT26814P-RELATED"/>
    <property type="match status" value="1"/>
</dbReference>
<evidence type="ECO:0000313" key="8">
    <source>
        <dbReference type="Proteomes" id="UP000291116"/>
    </source>
</evidence>
<dbReference type="InterPro" id="IPR050430">
    <property type="entry name" value="Peptidase_S1"/>
</dbReference>
<dbReference type="PROSITE" id="PS00135">
    <property type="entry name" value="TRYPSIN_SER"/>
    <property type="match status" value="1"/>
</dbReference>
<dbReference type="PROSITE" id="PS00134">
    <property type="entry name" value="TRYPSIN_HIS"/>
    <property type="match status" value="1"/>
</dbReference>
<keyword evidence="4" id="KW-0378">Hydrolase</keyword>
<reference evidence="7 8" key="1">
    <citation type="submission" date="2019-01" db="EMBL/GenBank/DDBJ databases">
        <authorList>
            <person name="Ferrante I. M."/>
        </authorList>
    </citation>
    <scope>NUCLEOTIDE SEQUENCE [LARGE SCALE GENOMIC DNA]</scope>
    <source>
        <strain evidence="7 8">B856</strain>
    </source>
</reference>
<dbReference type="PRINTS" id="PR00722">
    <property type="entry name" value="CHYMOTRYPSIN"/>
</dbReference>
<keyword evidence="3" id="KW-1015">Disulfide bond</keyword>
<feature type="domain" description="Peptidase S1" evidence="6">
    <location>
        <begin position="82"/>
        <end position="357"/>
    </location>
</feature>
<dbReference type="Proteomes" id="UP000291116">
    <property type="component" value="Unassembled WGS sequence"/>
</dbReference>
<organism evidence="7 8">
    <name type="scientific">Pseudo-nitzschia multistriata</name>
    <dbReference type="NCBI Taxonomy" id="183589"/>
    <lineage>
        <taxon>Eukaryota</taxon>
        <taxon>Sar</taxon>
        <taxon>Stramenopiles</taxon>
        <taxon>Ochrophyta</taxon>
        <taxon>Bacillariophyta</taxon>
        <taxon>Bacillariophyceae</taxon>
        <taxon>Bacillariophycidae</taxon>
        <taxon>Bacillariales</taxon>
        <taxon>Bacillariaceae</taxon>
        <taxon>Pseudo-nitzschia</taxon>
    </lineage>
</organism>
<dbReference type="AlphaFoldDB" id="A0A448ZKB9"/>
<proteinExistence type="inferred from homology"/>
<sequence>MKNRKSGVSKAIWGSVLLMAVTATVTNALPEIHTKPQDTTTASGLLYPWLTRDRGDESSPLLVLNEADVRNNDLDDIFISRIVGGDAASVGEYPYFVQPLAVGCGGVLIANEWVLSAAHCGDFSKRFDYNTGREKQMQVVIGNTQRTSINNGVAQVRYCMEYVINPGFEFRGDSIDADNFNAPFHYDYALCKLDVPVYVDDRTVVLKLHTDSSSNAFPGVGSDVTAVGFGTTSMGGDVSQDLLKVTVQVNSNQECATTSVPGATDKIERLTRDIYNENSITEDNICASVRGGGKDSCQGDSGGPLVKKGEVPAGSKLRRIDTHVGVVSFGLGCALDHFPGVYARTSFAIDFINRTVCGQSRSPMCKEWRDGPVVCDPSTEQLLLIQVVTDANPDQTSWSLSTNSGSDDVLPQILRSADDYDQPFFVYEESVCLERGQSYTFDIQDEAGDGLNNRSFKAGGLDMTQAGGFYSLRLDGIEQYRESDIGARRTRVINTLPSLLPQSDPTPPPGDCTNKELDCDSIFKKIKKKRKRRRKCKRIPRNLNRRLKFYCPSFCNKKCK</sequence>
<keyword evidence="4" id="KW-0720">Serine protease</keyword>
<dbReference type="InterPro" id="IPR009003">
    <property type="entry name" value="Peptidase_S1_PA"/>
</dbReference>
<dbReference type="InterPro" id="IPR001254">
    <property type="entry name" value="Trypsin_dom"/>
</dbReference>
<keyword evidence="5" id="KW-0732">Signal</keyword>
<dbReference type="InterPro" id="IPR018114">
    <property type="entry name" value="TRYPSIN_HIS"/>
</dbReference>
<dbReference type="SUPFAM" id="SSF50494">
    <property type="entry name" value="Trypsin-like serine proteases"/>
    <property type="match status" value="1"/>
</dbReference>
<evidence type="ECO:0000256" key="2">
    <source>
        <dbReference type="ARBA" id="ARBA00023026"/>
    </source>
</evidence>
<evidence type="ECO:0000256" key="4">
    <source>
        <dbReference type="RuleBase" id="RU363034"/>
    </source>
</evidence>
<keyword evidence="2" id="KW-0843">Virulence</keyword>
<comment type="similarity">
    <text evidence="1">Belongs to the peptidase S1 family.</text>
</comment>
<keyword evidence="8" id="KW-1185">Reference proteome</keyword>
<dbReference type="InterPro" id="IPR033116">
    <property type="entry name" value="TRYPSIN_SER"/>
</dbReference>
<dbReference type="GO" id="GO:0006508">
    <property type="term" value="P:proteolysis"/>
    <property type="evidence" value="ECO:0007669"/>
    <property type="project" value="UniProtKB-KW"/>
</dbReference>
<dbReference type="InterPro" id="IPR043504">
    <property type="entry name" value="Peptidase_S1_PA_chymotrypsin"/>
</dbReference>
<evidence type="ECO:0000256" key="5">
    <source>
        <dbReference type="SAM" id="SignalP"/>
    </source>
</evidence>
<name>A0A448ZKB9_9STRA</name>
<evidence type="ECO:0000256" key="1">
    <source>
        <dbReference type="ARBA" id="ARBA00007664"/>
    </source>
</evidence>
<dbReference type="GO" id="GO:0004252">
    <property type="term" value="F:serine-type endopeptidase activity"/>
    <property type="evidence" value="ECO:0007669"/>
    <property type="project" value="InterPro"/>
</dbReference>
<protein>
    <recommendedName>
        <fullName evidence="6">Peptidase S1 domain-containing protein</fullName>
    </recommendedName>
</protein>
<keyword evidence="4" id="KW-0645">Protease</keyword>
<evidence type="ECO:0000256" key="3">
    <source>
        <dbReference type="ARBA" id="ARBA00023157"/>
    </source>
</evidence>
<dbReference type="PROSITE" id="PS50240">
    <property type="entry name" value="TRYPSIN_DOM"/>
    <property type="match status" value="1"/>
</dbReference>
<dbReference type="PANTHER" id="PTHR24276">
    <property type="entry name" value="POLYSERASE-RELATED"/>
    <property type="match status" value="1"/>
</dbReference>